<keyword evidence="2" id="KW-1185">Reference proteome</keyword>
<reference evidence="1 2" key="1">
    <citation type="submission" date="2019-03" db="EMBL/GenBank/DDBJ databases">
        <title>Genomic Encyclopedia of Type Strains, Phase III (KMG-III): the genomes of soil and plant-associated and newly described type strains.</title>
        <authorList>
            <person name="Whitman W."/>
        </authorList>
    </citation>
    <scope>NUCLEOTIDE SEQUENCE [LARGE SCALE GENOMIC DNA]</scope>
    <source>
        <strain evidence="1 2">VKM Ac-2570</strain>
    </source>
</reference>
<proteinExistence type="predicted"/>
<protein>
    <submittedName>
        <fullName evidence="1">Spore coat polysaccharide biosynthesis predicted glycosyltransferase SpsG</fullName>
    </submittedName>
</protein>
<organism evidence="1 2">
    <name type="scientific">Kribbella kalugense</name>
    <dbReference type="NCBI Taxonomy" id="2512221"/>
    <lineage>
        <taxon>Bacteria</taxon>
        <taxon>Bacillati</taxon>
        <taxon>Actinomycetota</taxon>
        <taxon>Actinomycetes</taxon>
        <taxon>Propionibacteriales</taxon>
        <taxon>Kribbellaceae</taxon>
        <taxon>Kribbella</taxon>
    </lineage>
</organism>
<evidence type="ECO:0000313" key="1">
    <source>
        <dbReference type="EMBL" id="TDW18705.1"/>
    </source>
</evidence>
<sequence length="360" mass="38147">MSGLFNPLSQRGVIKRTLWGVKRVGVRCDVGPARGIGHVMRCLALAEEVRRRDVELVFVCDAHAVPWAAGQIAARGIAVHPAVWTPAEHVEVFERLDLDAVVFDSYDLDAAVYSAVRAAGLQTLAIVDGDFRGAEADVLVDQNLAAELDEPELPPDSVRLAGLPYVMIRDEILDHRPTEPPAAWQTAVPKVFAFFGGTDAFGAGPHVARALAATGLPFEATVVAPGPDLATQIAAVELQPHQQLQVIGPTDKLAAEVRAADLTISASGTSTWELLCLGATTGLVCVVDNQVMGYERAVGTGAAAGLGLLSELTVDPSSAVPTLKRLLTDPDERVSLARAGWELVDGRGRERVADALLQLI</sequence>
<dbReference type="EMBL" id="SODF01000002">
    <property type="protein sequence ID" value="TDW18705.1"/>
    <property type="molecule type" value="Genomic_DNA"/>
</dbReference>
<accession>A0A4R7ZMM8</accession>
<dbReference type="SUPFAM" id="SSF53756">
    <property type="entry name" value="UDP-Glycosyltransferase/glycogen phosphorylase"/>
    <property type="match status" value="1"/>
</dbReference>
<dbReference type="Proteomes" id="UP000295447">
    <property type="component" value="Unassembled WGS sequence"/>
</dbReference>
<dbReference type="Gene3D" id="3.40.50.2000">
    <property type="entry name" value="Glycogen Phosphorylase B"/>
    <property type="match status" value="1"/>
</dbReference>
<name>A0A4R7ZMM8_9ACTN</name>
<dbReference type="AlphaFoldDB" id="A0A4R7ZMM8"/>
<comment type="caution">
    <text evidence="1">The sequence shown here is derived from an EMBL/GenBank/DDBJ whole genome shotgun (WGS) entry which is preliminary data.</text>
</comment>
<gene>
    <name evidence="1" type="ORF">EV650_5301</name>
</gene>
<evidence type="ECO:0000313" key="2">
    <source>
        <dbReference type="Proteomes" id="UP000295447"/>
    </source>
</evidence>
<dbReference type="GO" id="GO:0016740">
    <property type="term" value="F:transferase activity"/>
    <property type="evidence" value="ECO:0007669"/>
    <property type="project" value="UniProtKB-KW"/>
</dbReference>
<dbReference type="Gene3D" id="3.40.50.11190">
    <property type="match status" value="1"/>
</dbReference>
<keyword evidence="1" id="KW-0808">Transferase</keyword>